<dbReference type="Proteomes" id="UP000663874">
    <property type="component" value="Unassembled WGS sequence"/>
</dbReference>
<name>A0A819BFM7_9BILA</name>
<sequence>VNVHEKRSKVVSSIMNNLPFRDLLNHLSWSSTLLIKQQNEEKEEKQQQQINDVIIIV</sequence>
<protein>
    <submittedName>
        <fullName evidence="1">Uncharacterized protein</fullName>
    </submittedName>
</protein>
<feature type="non-terminal residue" evidence="1">
    <location>
        <position position="1"/>
    </location>
</feature>
<comment type="caution">
    <text evidence="1">The sequence shown here is derived from an EMBL/GenBank/DDBJ whole genome shotgun (WGS) entry which is preliminary data.</text>
</comment>
<evidence type="ECO:0000313" key="2">
    <source>
        <dbReference type="Proteomes" id="UP000663874"/>
    </source>
</evidence>
<reference evidence="1" key="1">
    <citation type="submission" date="2021-02" db="EMBL/GenBank/DDBJ databases">
        <authorList>
            <person name="Nowell W R."/>
        </authorList>
    </citation>
    <scope>NUCLEOTIDE SEQUENCE</scope>
</reference>
<dbReference type="EMBL" id="CAJOBE010002128">
    <property type="protein sequence ID" value="CAF3801258.1"/>
    <property type="molecule type" value="Genomic_DNA"/>
</dbReference>
<organism evidence="1 2">
    <name type="scientific">Rotaria sordida</name>
    <dbReference type="NCBI Taxonomy" id="392033"/>
    <lineage>
        <taxon>Eukaryota</taxon>
        <taxon>Metazoa</taxon>
        <taxon>Spiralia</taxon>
        <taxon>Gnathifera</taxon>
        <taxon>Rotifera</taxon>
        <taxon>Eurotatoria</taxon>
        <taxon>Bdelloidea</taxon>
        <taxon>Philodinida</taxon>
        <taxon>Philodinidae</taxon>
        <taxon>Rotaria</taxon>
    </lineage>
</organism>
<gene>
    <name evidence="1" type="ORF">FNK824_LOCUS15019</name>
</gene>
<evidence type="ECO:0000313" key="1">
    <source>
        <dbReference type="EMBL" id="CAF3801258.1"/>
    </source>
</evidence>
<accession>A0A819BFM7</accession>
<proteinExistence type="predicted"/>
<dbReference type="AlphaFoldDB" id="A0A819BFM7"/>